<organism evidence="2 3">
    <name type="scientific">Nostocoides japonicum T1-X7</name>
    <dbReference type="NCBI Taxonomy" id="1194083"/>
    <lineage>
        <taxon>Bacteria</taxon>
        <taxon>Bacillati</taxon>
        <taxon>Actinomycetota</taxon>
        <taxon>Actinomycetes</taxon>
        <taxon>Micrococcales</taxon>
        <taxon>Intrasporangiaceae</taxon>
        <taxon>Nostocoides</taxon>
    </lineage>
</organism>
<dbReference type="Proteomes" id="UP000035721">
    <property type="component" value="Unassembled WGS sequence"/>
</dbReference>
<reference evidence="2 3" key="1">
    <citation type="journal article" date="2013" name="ISME J.">
        <title>A metabolic model for members of the genus Tetrasphaera involved in enhanced biological phosphorus removal.</title>
        <authorList>
            <person name="Kristiansen R."/>
            <person name="Nguyen H.T.T."/>
            <person name="Saunders A.M."/>
            <person name="Nielsen J.L."/>
            <person name="Wimmer R."/>
            <person name="Le V.Q."/>
            <person name="McIlroy S.J."/>
            <person name="Petrovski S."/>
            <person name="Seviour R.J."/>
            <person name="Calteau A."/>
            <person name="Nielsen K.L."/>
            <person name="Nielsen P.H."/>
        </authorList>
    </citation>
    <scope>NUCLEOTIDE SEQUENCE [LARGE SCALE GENOMIC DNA]</scope>
    <source>
        <strain evidence="2 3">T1-X7</strain>
    </source>
</reference>
<feature type="region of interest" description="Disordered" evidence="1">
    <location>
        <begin position="1"/>
        <end position="35"/>
    </location>
</feature>
<gene>
    <name evidence="2" type="ORF">BN12_530004</name>
</gene>
<evidence type="ECO:0000313" key="2">
    <source>
        <dbReference type="EMBL" id="CCH79670.1"/>
    </source>
</evidence>
<keyword evidence="3" id="KW-1185">Reference proteome</keyword>
<evidence type="ECO:0000256" key="1">
    <source>
        <dbReference type="SAM" id="MobiDB-lite"/>
    </source>
</evidence>
<name>A0A077M6K9_9MICO</name>
<dbReference type="STRING" id="1194083.BN12_530004"/>
<protein>
    <submittedName>
        <fullName evidence="2">Uncharacterized protein</fullName>
    </submittedName>
</protein>
<comment type="caution">
    <text evidence="2">The sequence shown here is derived from an EMBL/GenBank/DDBJ whole genome shotgun (WGS) entry which is preliminary data.</text>
</comment>
<proteinExistence type="predicted"/>
<dbReference type="AlphaFoldDB" id="A0A077M6K9"/>
<dbReference type="EMBL" id="CAJB01000385">
    <property type="protein sequence ID" value="CCH79670.1"/>
    <property type="molecule type" value="Genomic_DNA"/>
</dbReference>
<sequence>MRNGPQPRTEACGPQVRRHRGSSWRSGAVSRGYGAPSSVRLRQRCAHVGMGLAVRARMEADRVVAGGPTRGSGSEGATYAIVGVMTSLDSYRPGWGERLSHAAVRRAGAPACGRVRRRGRRPGCARADRAYEASAGVDVNRCPSPISATDTAPGVGPMPRTCPAAVYPGSAASRPRTTLAICDGEEDRAEGEPARSISADVGSEPFEGVAIMGPVAWTMGGETARDAQCDRRVGVSSARSTSHDPIGYLDVKINTGDKLRSAQCRAPTASTPTVS</sequence>
<evidence type="ECO:0000313" key="3">
    <source>
        <dbReference type="Proteomes" id="UP000035721"/>
    </source>
</evidence>
<accession>A0A077M6K9</accession>